<gene>
    <name evidence="3" type="ORF">PCOR1329_LOCUS82525</name>
</gene>
<evidence type="ECO:0000313" key="4">
    <source>
        <dbReference type="Proteomes" id="UP001189429"/>
    </source>
</evidence>
<keyword evidence="2" id="KW-0732">Signal</keyword>
<accession>A0ABN9Y4S8</accession>
<feature type="region of interest" description="Disordered" evidence="1">
    <location>
        <begin position="1165"/>
        <end position="1221"/>
    </location>
</feature>
<reference evidence="3" key="1">
    <citation type="submission" date="2023-10" db="EMBL/GenBank/DDBJ databases">
        <authorList>
            <person name="Chen Y."/>
            <person name="Shah S."/>
            <person name="Dougan E. K."/>
            <person name="Thang M."/>
            <person name="Chan C."/>
        </authorList>
    </citation>
    <scope>NUCLEOTIDE SEQUENCE [LARGE SCALE GENOMIC DNA]</scope>
</reference>
<evidence type="ECO:0008006" key="5">
    <source>
        <dbReference type="Google" id="ProtNLM"/>
    </source>
</evidence>
<sequence length="1522" mass="171804">MPRVPRKLTCLFWFVACSVMLGVQGSAVQEQHEPHLRAFLATRRPLSCSGTNSEIDGEICRQCANISSLGLALGFSSSLLFGHKPDRYSNEFVKLWSTILWHLVVERPSSRFVQAIDTMQAELLTLAGGPSKLPRHSLEFLLTLTIAKTMLRVRASIHQGRRQVWWSTHATSAIPLDVQQALLRTGEASVVHVIALVRFLRLQVAGVFGFCPRGGVQRHFIYQLGYRGRYIGQARQYRSVGSGTGPLMRFREHLRDWFGTQRRAVCPQTQRYSTLLQKDGPGKFYMLFLTHTEPDKVFGLESAFINMYHPEANDIPNPPALGRRRRRERIQPRRRRNGRFGRSQQQALEHARDSDDVWQQRTLEIMCTKYVRRHAFLTRRSATQNVLRGTLHDVYAHYLDRHFQLSRTFGPIDIHMVGVFPLLIKQLAVRAQDINWERARALRAHSVDFLHIVWSACTLLPHHQERIRARAYIAHLAARVGSPVPRPTHLLVANRYWRQCVRRWISEVLALYGRDRPHWVSLVRSTLHLDVATPNPLKKHIVNTQRYLQTVKEADLLEIDPDILAAMVAGGDFSRLPVHGRTPVQPTLNEQRRGTRQRCLGWLAQAGIPKHFMDSLPCSIPASGCHPSSSAEGFATCTSDMNASFREARTSVVVCVEDKDPNTLWIANPRLLVLRWLFLLSRVPHRWRLRLVGVSYVLQWYRMLLDFTVPKPLFKGKSRMSAKNLPYIYPTVKAKCWETNGTHRCPDPNHSCFRNIVSFCKLPGRKTYRQVGRGLQYVVNYVSPGWSLQDMKSALGRLQDRVRNLQPPIWSESQQAYQCCECGGPMYHPSLVVADAGQAYEDLATESIYEAVDRVFQRISLFTKHKTLTVIELGQGHRTVWGGNFEVPYCDRVVFSFTSIRRSIIGFLGMRFYRLGGIFVEQTRGIPIGAPLSGGILNVVLSDKETQYDHKNPNRASQMACGRYVDDLVCLSYVLCRCCLKRKLPQIYQGVVFFKVDEDFGTLPGGTIIQKFLDVELHFRFQVLRLNPVHKNEQFAWSGNQAHLVKKSIPPYTHSQDPRVLRAHRAELRGRVCRWEQIGVPNSILTYLMLTDMMVYLHLHYPYRFLYKLWIGLFPPSPRKDMVSLLLRLLPLACPELIRPRVCHLGSHHDHCVEAQKLVERAASPQPAGFDPARTTSVAPLPAMGGNGYQHGGWQQGGRGGRGKGGWQPRAPYQPYQPPSGGGGFGGFASITNQFNDMMGSLAALGQMAKIGTALSRLHQGGSLPQSGGQQPQPSQAAAPAPQVGTREVAEALTGMLSDVQRDEQQRNREGDSRLTTTIRRLQDFVGPDPRQPRCATSEVDNVEASPAFQQLRRQVQSLSDTQTEQQRTIARIDNTTSNMSSDVQAVSNMMREFLQEQRSRGGGPARPPAAGAAAAHPGPIMKATIDADLHDRVLPHIGVTTARREAAELKNDCPLNYGAWWSRAGRLKSVAQWSEKLQRLGASADMVRDLTMETAGTILYQHLSSDGHVMEDVLQEAPPPN</sequence>
<dbReference type="Proteomes" id="UP001189429">
    <property type="component" value="Unassembled WGS sequence"/>
</dbReference>
<feature type="compositionally biased region" description="Low complexity" evidence="1">
    <location>
        <begin position="1260"/>
        <end position="1283"/>
    </location>
</feature>
<feature type="compositionally biased region" description="Gly residues" evidence="1">
    <location>
        <begin position="1185"/>
        <end position="1206"/>
    </location>
</feature>
<evidence type="ECO:0000256" key="2">
    <source>
        <dbReference type="SAM" id="SignalP"/>
    </source>
</evidence>
<evidence type="ECO:0000256" key="1">
    <source>
        <dbReference type="SAM" id="MobiDB-lite"/>
    </source>
</evidence>
<evidence type="ECO:0000313" key="3">
    <source>
        <dbReference type="EMBL" id="CAK0907544.1"/>
    </source>
</evidence>
<protein>
    <recommendedName>
        <fullName evidence="5">Reverse transcriptase domain-containing protein</fullName>
    </recommendedName>
</protein>
<feature type="chain" id="PRO_5045592947" description="Reverse transcriptase domain-containing protein" evidence="2">
    <location>
        <begin position="26"/>
        <end position="1522"/>
    </location>
</feature>
<dbReference type="EMBL" id="CAUYUJ010021877">
    <property type="protein sequence ID" value="CAK0907544.1"/>
    <property type="molecule type" value="Genomic_DNA"/>
</dbReference>
<proteinExistence type="predicted"/>
<name>A0ABN9Y4S8_9DINO</name>
<organism evidence="3 4">
    <name type="scientific">Prorocentrum cordatum</name>
    <dbReference type="NCBI Taxonomy" id="2364126"/>
    <lineage>
        <taxon>Eukaryota</taxon>
        <taxon>Sar</taxon>
        <taxon>Alveolata</taxon>
        <taxon>Dinophyceae</taxon>
        <taxon>Prorocentrales</taxon>
        <taxon>Prorocentraceae</taxon>
        <taxon>Prorocentrum</taxon>
    </lineage>
</organism>
<comment type="caution">
    <text evidence="3">The sequence shown here is derived from an EMBL/GenBank/DDBJ whole genome shotgun (WGS) entry which is preliminary data.</text>
</comment>
<feature type="region of interest" description="Disordered" evidence="1">
    <location>
        <begin position="315"/>
        <end position="353"/>
    </location>
</feature>
<feature type="region of interest" description="Disordered" evidence="1">
    <location>
        <begin position="1259"/>
        <end position="1286"/>
    </location>
</feature>
<keyword evidence="4" id="KW-1185">Reference proteome</keyword>
<feature type="compositionally biased region" description="Basic residues" evidence="1">
    <location>
        <begin position="322"/>
        <end position="339"/>
    </location>
</feature>
<feature type="signal peptide" evidence="2">
    <location>
        <begin position="1"/>
        <end position="25"/>
    </location>
</feature>